<evidence type="ECO:0000313" key="1">
    <source>
        <dbReference type="EMBL" id="KAF7760189.1"/>
    </source>
</evidence>
<dbReference type="InterPro" id="IPR032675">
    <property type="entry name" value="LRR_dom_sf"/>
</dbReference>
<dbReference type="Gene3D" id="3.80.10.10">
    <property type="entry name" value="Ribonuclease Inhibitor"/>
    <property type="match status" value="1"/>
</dbReference>
<dbReference type="EMBL" id="JABXXO010000015">
    <property type="protein sequence ID" value="KAF7760189.1"/>
    <property type="molecule type" value="Genomic_DNA"/>
</dbReference>
<accession>A0A8H7C241</accession>
<gene>
    <name evidence="1" type="ORF">Agabi119p4_10865</name>
</gene>
<dbReference type="AlphaFoldDB" id="A0A8H7C241"/>
<dbReference type="SUPFAM" id="SSF52047">
    <property type="entry name" value="RNI-like"/>
    <property type="match status" value="1"/>
</dbReference>
<organism evidence="1 2">
    <name type="scientific">Agaricus bisporus var. burnettii</name>
    <dbReference type="NCBI Taxonomy" id="192524"/>
    <lineage>
        <taxon>Eukaryota</taxon>
        <taxon>Fungi</taxon>
        <taxon>Dikarya</taxon>
        <taxon>Basidiomycota</taxon>
        <taxon>Agaricomycotina</taxon>
        <taxon>Agaricomycetes</taxon>
        <taxon>Agaricomycetidae</taxon>
        <taxon>Agaricales</taxon>
        <taxon>Agaricineae</taxon>
        <taxon>Agaricaceae</taxon>
        <taxon>Agaricus</taxon>
    </lineage>
</organism>
<comment type="caution">
    <text evidence="1">The sequence shown here is derived from an EMBL/GenBank/DDBJ whole genome shotgun (WGS) entry which is preliminary data.</text>
</comment>
<protein>
    <recommendedName>
        <fullName evidence="3">F-box domain-containing protein</fullName>
    </recommendedName>
</protein>
<evidence type="ECO:0000313" key="2">
    <source>
        <dbReference type="Proteomes" id="UP000629468"/>
    </source>
</evidence>
<sequence length="581" mass="66385">MSSLPMTMHRVLAIPELLDTVFKSMDGRSNLNNALVSRAWSEIALDTLWRQVNDLYRLFNLLAPLRIEPISGKYEFSHPPESSDWTRFHRYSKRVRELVYNEHKSKRKLNQSVFDDVARTRISFSILPNMHTLGWSASISLCVMFLNSNIKNFTVHIPSSIDVASSRPLLRPFFDDITARMPDLMSLNIQTNIPMNALELDVVRLLESLPNLHKLILPRFCFTTRIAECVSRLSKLGCIEYHYSEEQGNGEADDIRLFKPELSEGAFPSLWDLSLATTYDDLQRFLTIPFSPSSITMLHVESPNIEMPGAIHQLLVAVSENCQMLKFLALISRRQSFEVDPSEDQINTTRRVSMDTLKPILACANLTSFEIIHQYPLLLQQEDVETFATRWPSLETLNLNSEPYDLRWPKLTLEALLPFARHCHRLSDLSIFLDASTNLIPKSSSSSPLPMFLSLNRVSMGLSKITASAPVAIFLSHLLPITCTIDNGVTWLESFEYGPADELVLHEELSELWASVDDLVPTLISVRLEERERVRWEVEDLGRGVIFYQRRSLSYIVNETLYCLLDNEILLLNVALILGDE</sequence>
<dbReference type="Proteomes" id="UP000629468">
    <property type="component" value="Unassembled WGS sequence"/>
</dbReference>
<evidence type="ECO:0008006" key="3">
    <source>
        <dbReference type="Google" id="ProtNLM"/>
    </source>
</evidence>
<reference evidence="1 2" key="1">
    <citation type="journal article" name="Sci. Rep.">
        <title>Telomere-to-telomere assembled and centromere annotated genomes of the two main subspecies of the button mushroom Agaricus bisporus reveal especially polymorphic chromosome ends.</title>
        <authorList>
            <person name="Sonnenberg A.S.M."/>
            <person name="Sedaghat-Telgerd N."/>
            <person name="Lavrijssen B."/>
            <person name="Ohm R.A."/>
            <person name="Hendrickx P.M."/>
            <person name="Scholtmeijer K."/>
            <person name="Baars J.J.P."/>
            <person name="van Peer A."/>
        </authorList>
    </citation>
    <scope>NUCLEOTIDE SEQUENCE [LARGE SCALE GENOMIC DNA]</scope>
    <source>
        <strain evidence="1 2">H119_p4</strain>
    </source>
</reference>
<name>A0A8H7C241_AGABI</name>
<proteinExistence type="predicted"/>